<organism evidence="2 3">
    <name type="scientific">Caenorhabditis auriculariae</name>
    <dbReference type="NCBI Taxonomy" id="2777116"/>
    <lineage>
        <taxon>Eukaryota</taxon>
        <taxon>Metazoa</taxon>
        <taxon>Ecdysozoa</taxon>
        <taxon>Nematoda</taxon>
        <taxon>Chromadorea</taxon>
        <taxon>Rhabditida</taxon>
        <taxon>Rhabditina</taxon>
        <taxon>Rhabditomorpha</taxon>
        <taxon>Rhabditoidea</taxon>
        <taxon>Rhabditidae</taxon>
        <taxon>Peloderinae</taxon>
        <taxon>Caenorhabditis</taxon>
    </lineage>
</organism>
<evidence type="ECO:0000256" key="1">
    <source>
        <dbReference type="SAM" id="Phobius"/>
    </source>
</evidence>
<keyword evidence="3" id="KW-1185">Reference proteome</keyword>
<comment type="caution">
    <text evidence="2">The sequence shown here is derived from an EMBL/GenBank/DDBJ whole genome shotgun (WGS) entry which is preliminary data.</text>
</comment>
<gene>
    <name evidence="2" type="ORF">CAUJ_LOCUS9789</name>
</gene>
<dbReference type="EMBL" id="CAJGYM010000039">
    <property type="protein sequence ID" value="CAD6193870.1"/>
    <property type="molecule type" value="Genomic_DNA"/>
</dbReference>
<dbReference type="AlphaFoldDB" id="A0A8S1HKU2"/>
<dbReference type="Proteomes" id="UP000835052">
    <property type="component" value="Unassembled WGS sequence"/>
</dbReference>
<keyword evidence="1" id="KW-0472">Membrane</keyword>
<feature type="transmembrane region" description="Helical" evidence="1">
    <location>
        <begin position="49"/>
        <end position="68"/>
    </location>
</feature>
<keyword evidence="1" id="KW-1133">Transmembrane helix</keyword>
<evidence type="ECO:0000313" key="2">
    <source>
        <dbReference type="EMBL" id="CAD6193870.1"/>
    </source>
</evidence>
<sequence>MAARPNRKKKVEKGSVEHEKTPRIAFLPDITPFRTTYDKKIVTTVAAPYLLVFFCAFTSILFLCYLSFGSPMELYVKNIVDHHKIPPLFLEYEKIATNEELREDGSLVETVYNCSGLVLGRWFLTKAETTYVKNTRGYFPGNIWKRWAYRWLDLKTDALDCSKCPPTVIITTGYSPPQG</sequence>
<reference evidence="2" key="1">
    <citation type="submission" date="2020-10" db="EMBL/GenBank/DDBJ databases">
        <authorList>
            <person name="Kikuchi T."/>
        </authorList>
    </citation>
    <scope>NUCLEOTIDE SEQUENCE</scope>
    <source>
        <strain evidence="2">NKZ352</strain>
    </source>
</reference>
<protein>
    <submittedName>
        <fullName evidence="2">Uncharacterized protein</fullName>
    </submittedName>
</protein>
<keyword evidence="1" id="KW-0812">Transmembrane</keyword>
<name>A0A8S1HKU2_9PELO</name>
<evidence type="ECO:0000313" key="3">
    <source>
        <dbReference type="Proteomes" id="UP000835052"/>
    </source>
</evidence>
<accession>A0A8S1HKU2</accession>
<proteinExistence type="predicted"/>